<feature type="compositionally biased region" description="Basic and acidic residues" evidence="1">
    <location>
        <begin position="1"/>
        <end position="12"/>
    </location>
</feature>
<organism evidence="2 3">
    <name type="scientific">Ascosphaera apis ARSEF 7405</name>
    <dbReference type="NCBI Taxonomy" id="392613"/>
    <lineage>
        <taxon>Eukaryota</taxon>
        <taxon>Fungi</taxon>
        <taxon>Dikarya</taxon>
        <taxon>Ascomycota</taxon>
        <taxon>Pezizomycotina</taxon>
        <taxon>Eurotiomycetes</taxon>
        <taxon>Eurotiomycetidae</taxon>
        <taxon>Onygenales</taxon>
        <taxon>Ascosphaeraceae</taxon>
        <taxon>Ascosphaera</taxon>
    </lineage>
</organism>
<evidence type="ECO:0000313" key="3">
    <source>
        <dbReference type="Proteomes" id="UP000242877"/>
    </source>
</evidence>
<dbReference type="OrthoDB" id="2426396at2759"/>
<reference evidence="2 3" key="1">
    <citation type="journal article" date="2016" name="Genome Biol. Evol.">
        <title>Divergent and convergent evolution of fungal pathogenicity.</title>
        <authorList>
            <person name="Shang Y."/>
            <person name="Xiao G."/>
            <person name="Zheng P."/>
            <person name="Cen K."/>
            <person name="Zhan S."/>
            <person name="Wang C."/>
        </authorList>
    </citation>
    <scope>NUCLEOTIDE SEQUENCE [LARGE SCALE GENOMIC DNA]</scope>
    <source>
        <strain evidence="2 3">ARSEF 7405</strain>
    </source>
</reference>
<dbReference type="VEuPathDB" id="FungiDB:AAP_00911"/>
<comment type="caution">
    <text evidence="2">The sequence shown here is derived from an EMBL/GenBank/DDBJ whole genome shotgun (WGS) entry which is preliminary data.</text>
</comment>
<dbReference type="AlphaFoldDB" id="A0A168D1P0"/>
<proteinExistence type="predicted"/>
<evidence type="ECO:0000313" key="2">
    <source>
        <dbReference type="EMBL" id="KZZ97268.1"/>
    </source>
</evidence>
<dbReference type="Proteomes" id="UP000242877">
    <property type="component" value="Unassembled WGS sequence"/>
</dbReference>
<feature type="region of interest" description="Disordered" evidence="1">
    <location>
        <begin position="1"/>
        <end position="20"/>
    </location>
</feature>
<protein>
    <recommendedName>
        <fullName evidence="4">GPI anchored protein</fullName>
    </recommendedName>
</protein>
<keyword evidence="3" id="KW-1185">Reference proteome</keyword>
<accession>A0A168D1P0</accession>
<evidence type="ECO:0000256" key="1">
    <source>
        <dbReference type="SAM" id="MobiDB-lite"/>
    </source>
</evidence>
<dbReference type="PANTHER" id="PTHR39599:SF2">
    <property type="entry name" value="ANCHORED PROTEIN, PUTATIVE (AFU_ORTHOLOGUE AFUA_1G09650)-RELATED"/>
    <property type="match status" value="1"/>
</dbReference>
<evidence type="ECO:0008006" key="4">
    <source>
        <dbReference type="Google" id="ProtNLM"/>
    </source>
</evidence>
<sequence>MTRRHSETRQDIPEAGNSTISLTPAFPIHFVEEPGQFSFKRSLLFTNNRQLLSKRDYRCPANSSPCNNIGRPDRCCGNGDTCQLVTDTGLGDVGCCSGDNQCASGSLDTCPWGYNNCAGNYGGGCCIPGYECVSEGCLYISTTTVYQEPAPTTLHTPAIVPAERLTSNNGGAVVIAPTPTNYCPTGYYSCAAQYYGGCCRVDRECNPTSCPAPPTTSTTEEPATIYVAPTLAVQGHCAEGWYGCSGDAGGGCCPNDYGCGGDSCTSTKGWKPTRTQVLPKATPDSGSSQETVGIPVLILLALGTLLVSI</sequence>
<gene>
    <name evidence="2" type="ORF">AAP_00911</name>
</gene>
<dbReference type="EMBL" id="AZGZ01000002">
    <property type="protein sequence ID" value="KZZ97268.1"/>
    <property type="molecule type" value="Genomic_DNA"/>
</dbReference>
<dbReference type="PANTHER" id="PTHR39599">
    <property type="entry name" value="GPI-ANCHORED PROTEIN (EUROFUNG)-RELATED-RELATED"/>
    <property type="match status" value="1"/>
</dbReference>
<name>A0A168D1P0_9EURO</name>